<reference evidence="3 4" key="1">
    <citation type="submission" date="2017-06" db="EMBL/GenBank/DDBJ databases">
        <title>Genome sequencing of cyanobaciteial culture collection at National Institute for Environmental Studies (NIES).</title>
        <authorList>
            <person name="Hirose Y."/>
            <person name="Shimura Y."/>
            <person name="Fujisawa T."/>
            <person name="Nakamura Y."/>
            <person name="Kawachi M."/>
        </authorList>
    </citation>
    <scope>NUCLEOTIDE SEQUENCE [LARGE SCALE GENOMIC DNA]</scope>
    <source>
        <strain evidence="3 4">NIES-267</strain>
    </source>
</reference>
<name>A0A1Z4LVA6_9CYAN</name>
<proteinExistence type="predicted"/>
<evidence type="ECO:0000256" key="2">
    <source>
        <dbReference type="SAM" id="Phobius"/>
    </source>
</evidence>
<evidence type="ECO:0000256" key="1">
    <source>
        <dbReference type="SAM" id="MobiDB-lite"/>
    </source>
</evidence>
<evidence type="ECO:0008006" key="5">
    <source>
        <dbReference type="Google" id="ProtNLM"/>
    </source>
</evidence>
<gene>
    <name evidence="3" type="ORF">NIES267_45160</name>
</gene>
<evidence type="ECO:0000313" key="3">
    <source>
        <dbReference type="EMBL" id="BAY85018.1"/>
    </source>
</evidence>
<keyword evidence="2" id="KW-1133">Transmembrane helix</keyword>
<feature type="region of interest" description="Disordered" evidence="1">
    <location>
        <begin position="1"/>
        <end position="31"/>
    </location>
</feature>
<keyword evidence="2" id="KW-0812">Transmembrane</keyword>
<organism evidence="3 4">
    <name type="scientific">Calothrix parasitica NIES-267</name>
    <dbReference type="NCBI Taxonomy" id="1973488"/>
    <lineage>
        <taxon>Bacteria</taxon>
        <taxon>Bacillati</taxon>
        <taxon>Cyanobacteriota</taxon>
        <taxon>Cyanophyceae</taxon>
        <taxon>Nostocales</taxon>
        <taxon>Calotrichaceae</taxon>
        <taxon>Calothrix</taxon>
    </lineage>
</organism>
<keyword evidence="4" id="KW-1185">Reference proteome</keyword>
<dbReference type="EMBL" id="AP018227">
    <property type="protein sequence ID" value="BAY85018.1"/>
    <property type="molecule type" value="Genomic_DNA"/>
</dbReference>
<keyword evidence="2" id="KW-0472">Membrane</keyword>
<feature type="transmembrane region" description="Helical" evidence="2">
    <location>
        <begin position="84"/>
        <end position="100"/>
    </location>
</feature>
<dbReference type="Proteomes" id="UP000218418">
    <property type="component" value="Chromosome"/>
</dbReference>
<accession>A0A1Z4LVA6</accession>
<evidence type="ECO:0000313" key="4">
    <source>
        <dbReference type="Proteomes" id="UP000218418"/>
    </source>
</evidence>
<sequence>MISISGANHYGITNTNNPDGPRPDPSNPTIPQDVAVETIARWSGLFLRASILDDKKAFDYVYSTGDALDKNVKVTSQTKSVPEASSIFGLGLFSIGFMVWKRKNRRIKK</sequence>
<dbReference type="AlphaFoldDB" id="A0A1Z4LVA6"/>
<protein>
    <recommendedName>
        <fullName evidence="5">PEP-CTERM protein-sorting domain-containing protein</fullName>
    </recommendedName>
</protein>